<feature type="coiled-coil region" evidence="12">
    <location>
        <begin position="51"/>
        <end position="78"/>
    </location>
</feature>
<dbReference type="Proteomes" id="UP000829720">
    <property type="component" value="Unassembled WGS sequence"/>
</dbReference>
<dbReference type="FunFam" id="3.30.160.60:FF:001498">
    <property type="entry name" value="Zinc finger protein 404"/>
    <property type="match status" value="1"/>
</dbReference>
<dbReference type="OrthoDB" id="3437960at2759"/>
<dbReference type="InterPro" id="IPR050331">
    <property type="entry name" value="Zinc_finger"/>
</dbReference>
<evidence type="ECO:0000256" key="1">
    <source>
        <dbReference type="ARBA" id="ARBA00004123"/>
    </source>
</evidence>
<reference evidence="15" key="1">
    <citation type="submission" date="2021-01" db="EMBL/GenBank/DDBJ databases">
        <authorList>
            <person name="Zahm M."/>
            <person name="Roques C."/>
            <person name="Cabau C."/>
            <person name="Klopp C."/>
            <person name="Donnadieu C."/>
            <person name="Jouanno E."/>
            <person name="Lampietro C."/>
            <person name="Louis A."/>
            <person name="Herpin A."/>
            <person name="Echchiki A."/>
            <person name="Berthelot C."/>
            <person name="Parey E."/>
            <person name="Roest-Crollius H."/>
            <person name="Braasch I."/>
            <person name="Postlethwait J."/>
            <person name="Bobe J."/>
            <person name="Montfort J."/>
            <person name="Bouchez O."/>
            <person name="Begum T."/>
            <person name="Mejri S."/>
            <person name="Adams A."/>
            <person name="Chen W.-J."/>
            <person name="Guiguen Y."/>
        </authorList>
    </citation>
    <scope>NUCLEOTIDE SEQUENCE</scope>
    <source>
        <tissue evidence="15">Blood</tissue>
    </source>
</reference>
<feature type="domain" description="C2H2-type" evidence="14">
    <location>
        <begin position="424"/>
        <end position="451"/>
    </location>
</feature>
<dbReference type="PANTHER" id="PTHR16515:SF58">
    <property type="entry name" value="ZINC FINGER PROTEIN 22"/>
    <property type="match status" value="1"/>
</dbReference>
<feature type="domain" description="C2H2-type" evidence="14">
    <location>
        <begin position="452"/>
        <end position="479"/>
    </location>
</feature>
<protein>
    <recommendedName>
        <fullName evidence="14">C2H2-type domain-containing protein</fullName>
    </recommendedName>
</protein>
<dbReference type="Pfam" id="PF13912">
    <property type="entry name" value="zf-C2H2_6"/>
    <property type="match status" value="1"/>
</dbReference>
<dbReference type="PROSITE" id="PS50157">
    <property type="entry name" value="ZINC_FINGER_C2H2_2"/>
    <property type="match status" value="4"/>
</dbReference>
<dbReference type="SMART" id="SM00355">
    <property type="entry name" value="ZnF_C2H2"/>
    <property type="match status" value="4"/>
</dbReference>
<dbReference type="GO" id="GO:0003677">
    <property type="term" value="F:DNA binding"/>
    <property type="evidence" value="ECO:0007669"/>
    <property type="project" value="UniProtKB-KW"/>
</dbReference>
<keyword evidence="3" id="KW-0479">Metal-binding</keyword>
<feature type="region of interest" description="Disordered" evidence="13">
    <location>
        <begin position="186"/>
        <end position="210"/>
    </location>
</feature>
<dbReference type="InterPro" id="IPR036236">
    <property type="entry name" value="Znf_C2H2_sf"/>
</dbReference>
<keyword evidence="9" id="KW-0804">Transcription</keyword>
<evidence type="ECO:0000256" key="3">
    <source>
        <dbReference type="ARBA" id="ARBA00022723"/>
    </source>
</evidence>
<evidence type="ECO:0000256" key="4">
    <source>
        <dbReference type="ARBA" id="ARBA00022737"/>
    </source>
</evidence>
<evidence type="ECO:0000256" key="7">
    <source>
        <dbReference type="ARBA" id="ARBA00023015"/>
    </source>
</evidence>
<evidence type="ECO:0000256" key="10">
    <source>
        <dbReference type="ARBA" id="ARBA00023242"/>
    </source>
</evidence>
<feature type="region of interest" description="Disordered" evidence="13">
    <location>
        <begin position="112"/>
        <end position="142"/>
    </location>
</feature>
<evidence type="ECO:0000256" key="9">
    <source>
        <dbReference type="ARBA" id="ARBA00023163"/>
    </source>
</evidence>
<evidence type="ECO:0000259" key="14">
    <source>
        <dbReference type="PROSITE" id="PS50157"/>
    </source>
</evidence>
<dbReference type="GO" id="GO:0008270">
    <property type="term" value="F:zinc ion binding"/>
    <property type="evidence" value="ECO:0007669"/>
    <property type="project" value="UniProtKB-KW"/>
</dbReference>
<keyword evidence="8" id="KW-0238">DNA-binding</keyword>
<gene>
    <name evidence="15" type="ORF">AGOR_G00025870</name>
</gene>
<keyword evidence="4" id="KW-0677">Repeat</keyword>
<feature type="domain" description="C2H2-type" evidence="14">
    <location>
        <begin position="480"/>
        <end position="503"/>
    </location>
</feature>
<feature type="domain" description="C2H2-type" evidence="14">
    <location>
        <begin position="381"/>
        <end position="408"/>
    </location>
</feature>
<feature type="compositionally biased region" description="Polar residues" evidence="13">
    <location>
        <begin position="190"/>
        <end position="208"/>
    </location>
</feature>
<comment type="caution">
    <text evidence="15">The sequence shown here is derived from an EMBL/GenBank/DDBJ whole genome shotgun (WGS) entry which is preliminary data.</text>
</comment>
<keyword evidence="6" id="KW-0862">Zinc</keyword>
<evidence type="ECO:0000256" key="2">
    <source>
        <dbReference type="ARBA" id="ARBA00006991"/>
    </source>
</evidence>
<evidence type="ECO:0000256" key="11">
    <source>
        <dbReference type="PROSITE-ProRule" id="PRU00042"/>
    </source>
</evidence>
<dbReference type="InterPro" id="IPR013087">
    <property type="entry name" value="Znf_C2H2_type"/>
</dbReference>
<evidence type="ECO:0000313" key="16">
    <source>
        <dbReference type="Proteomes" id="UP000829720"/>
    </source>
</evidence>
<dbReference type="PANTHER" id="PTHR16515">
    <property type="entry name" value="PR DOMAIN ZINC FINGER PROTEIN"/>
    <property type="match status" value="1"/>
</dbReference>
<evidence type="ECO:0000256" key="6">
    <source>
        <dbReference type="ARBA" id="ARBA00022833"/>
    </source>
</evidence>
<evidence type="ECO:0000256" key="8">
    <source>
        <dbReference type="ARBA" id="ARBA00023125"/>
    </source>
</evidence>
<evidence type="ECO:0000313" key="15">
    <source>
        <dbReference type="EMBL" id="KAI1903308.1"/>
    </source>
</evidence>
<dbReference type="SUPFAM" id="SSF57667">
    <property type="entry name" value="beta-beta-alpha zinc fingers"/>
    <property type="match status" value="2"/>
</dbReference>
<sequence>MSTNGSPGSSALVSELSFSFQDELTATIHNAFGVAVEIAVIEITKLVGQALGDVRDQMHETLRENKSLKQRLQSAELEVCALRGRANDQSNLQPLAVGKFSLIDETTQVHLPPLPHIDSLQSQPTTGKQKQQRTNDSKQPIGTLLSIDERYSFLAAEEEVDGQHKKSFCEIREDGRVCSHDLNSEVGVKSKSTTEPQEAAASQDNSSGLFPESQVDRVQFEHAQSRANPVVDTTMVLVEGQTLPNAVCHKSEVEQPLEVKEESPDLACASGSAPFVGGEDDIGPDSLSLAQSKLLEDWRPEPLHLQNCDPDSLIPCTTHSLSDSTVFNPEIPDVLSPASSGMPLPFSKPYPSGDTAGLSISGQPFSSQVTEMNSKIPAGNHVCKVCGEVFHVAGELRKHRMQHHNPTTNRNPKRQIFPPGRSPYHCSLCGRDFNRMEHLKIHQRIHTGERPYACSVCNARFRHSWALTRHFRIHTGEKPYACSQCGKTFRNCGGLRFHQRSHSIGGVA</sequence>
<dbReference type="GO" id="GO:0005634">
    <property type="term" value="C:nucleus"/>
    <property type="evidence" value="ECO:0007669"/>
    <property type="project" value="UniProtKB-SubCell"/>
</dbReference>
<dbReference type="Pfam" id="PF00096">
    <property type="entry name" value="zf-C2H2"/>
    <property type="match status" value="3"/>
</dbReference>
<dbReference type="EMBL" id="JAERUA010000002">
    <property type="protein sequence ID" value="KAI1903308.1"/>
    <property type="molecule type" value="Genomic_DNA"/>
</dbReference>
<feature type="compositionally biased region" description="Polar residues" evidence="13">
    <location>
        <begin position="119"/>
        <end position="140"/>
    </location>
</feature>
<comment type="subcellular location">
    <subcellularLocation>
        <location evidence="1">Nucleus</location>
    </subcellularLocation>
</comment>
<dbReference type="FunFam" id="3.30.160.60:FF:001485">
    <property type="entry name" value="Krueppel-related zinc finger protein"/>
    <property type="match status" value="1"/>
</dbReference>
<keyword evidence="12" id="KW-0175">Coiled coil</keyword>
<evidence type="ECO:0000256" key="13">
    <source>
        <dbReference type="SAM" id="MobiDB-lite"/>
    </source>
</evidence>
<evidence type="ECO:0000256" key="5">
    <source>
        <dbReference type="ARBA" id="ARBA00022771"/>
    </source>
</evidence>
<dbReference type="AlphaFoldDB" id="A0A8T3E8Y3"/>
<dbReference type="PROSITE" id="PS00028">
    <property type="entry name" value="ZINC_FINGER_C2H2_1"/>
    <property type="match status" value="4"/>
</dbReference>
<proteinExistence type="inferred from homology"/>
<organism evidence="15 16">
    <name type="scientific">Albula goreensis</name>
    <dbReference type="NCBI Taxonomy" id="1534307"/>
    <lineage>
        <taxon>Eukaryota</taxon>
        <taxon>Metazoa</taxon>
        <taxon>Chordata</taxon>
        <taxon>Craniata</taxon>
        <taxon>Vertebrata</taxon>
        <taxon>Euteleostomi</taxon>
        <taxon>Actinopterygii</taxon>
        <taxon>Neopterygii</taxon>
        <taxon>Teleostei</taxon>
        <taxon>Albuliformes</taxon>
        <taxon>Albulidae</taxon>
        <taxon>Albula</taxon>
    </lineage>
</organism>
<keyword evidence="7" id="KW-0805">Transcription regulation</keyword>
<evidence type="ECO:0000256" key="12">
    <source>
        <dbReference type="SAM" id="Coils"/>
    </source>
</evidence>
<keyword evidence="5 11" id="KW-0863">Zinc-finger</keyword>
<keyword evidence="10" id="KW-0539">Nucleus</keyword>
<accession>A0A8T3E8Y3</accession>
<dbReference type="FunFam" id="3.30.160.60:FF:001437">
    <property type="entry name" value="Zinc finger protein 594"/>
    <property type="match status" value="1"/>
</dbReference>
<dbReference type="GO" id="GO:0010468">
    <property type="term" value="P:regulation of gene expression"/>
    <property type="evidence" value="ECO:0007669"/>
    <property type="project" value="TreeGrafter"/>
</dbReference>
<dbReference type="Gene3D" id="3.30.160.60">
    <property type="entry name" value="Classic Zinc Finger"/>
    <property type="match status" value="3"/>
</dbReference>
<keyword evidence="16" id="KW-1185">Reference proteome</keyword>
<comment type="similarity">
    <text evidence="2">Belongs to the krueppel C2H2-type zinc-finger protein family.</text>
</comment>
<name>A0A8T3E8Y3_9TELE</name>